<dbReference type="SUPFAM" id="SSF52768">
    <property type="entry name" value="Arginase/deacetylase"/>
    <property type="match status" value="1"/>
</dbReference>
<dbReference type="InterPro" id="IPR000286">
    <property type="entry name" value="HDACs"/>
</dbReference>
<dbReference type="PRINTS" id="PR01270">
    <property type="entry name" value="HDASUPER"/>
</dbReference>
<dbReference type="CDD" id="cd09992">
    <property type="entry name" value="HDAC_classII"/>
    <property type="match status" value="1"/>
</dbReference>
<dbReference type="InterPro" id="IPR023801">
    <property type="entry name" value="His_deacetylse_dom"/>
</dbReference>
<gene>
    <name evidence="3" type="ORF">D9Q98_008108</name>
</gene>
<dbReference type="Pfam" id="PF00850">
    <property type="entry name" value="Hist_deacetyl"/>
    <property type="match status" value="1"/>
</dbReference>
<organism evidence="3 4">
    <name type="scientific">Chlorella vulgaris</name>
    <name type="common">Green alga</name>
    <dbReference type="NCBI Taxonomy" id="3077"/>
    <lineage>
        <taxon>Eukaryota</taxon>
        <taxon>Viridiplantae</taxon>
        <taxon>Chlorophyta</taxon>
        <taxon>core chlorophytes</taxon>
        <taxon>Trebouxiophyceae</taxon>
        <taxon>Chlorellales</taxon>
        <taxon>Chlorellaceae</taxon>
        <taxon>Chlorella clade</taxon>
        <taxon>Chlorella</taxon>
    </lineage>
</organism>
<feature type="region of interest" description="Disordered" evidence="1">
    <location>
        <begin position="72"/>
        <end position="96"/>
    </location>
</feature>
<dbReference type="GO" id="GO:0040029">
    <property type="term" value="P:epigenetic regulation of gene expression"/>
    <property type="evidence" value="ECO:0007669"/>
    <property type="project" value="TreeGrafter"/>
</dbReference>
<dbReference type="GO" id="GO:0005737">
    <property type="term" value="C:cytoplasm"/>
    <property type="evidence" value="ECO:0007669"/>
    <property type="project" value="TreeGrafter"/>
</dbReference>
<feature type="domain" description="Histone deacetylase" evidence="2">
    <location>
        <begin position="18"/>
        <end position="341"/>
    </location>
</feature>
<comment type="caution">
    <text evidence="3">The sequence shown here is derived from an EMBL/GenBank/DDBJ whole genome shotgun (WGS) entry which is preliminary data.</text>
</comment>
<dbReference type="PANTHER" id="PTHR10625">
    <property type="entry name" value="HISTONE DEACETYLASE HDAC1-RELATED"/>
    <property type="match status" value="1"/>
</dbReference>
<dbReference type="GO" id="GO:0004407">
    <property type="term" value="F:histone deacetylase activity"/>
    <property type="evidence" value="ECO:0007669"/>
    <property type="project" value="TreeGrafter"/>
</dbReference>
<evidence type="ECO:0000313" key="3">
    <source>
        <dbReference type="EMBL" id="KAI3424719.1"/>
    </source>
</evidence>
<dbReference type="InterPro" id="IPR037138">
    <property type="entry name" value="His_deacetylse_dom_sf"/>
</dbReference>
<dbReference type="GO" id="GO:0000118">
    <property type="term" value="C:histone deacetylase complex"/>
    <property type="evidence" value="ECO:0007669"/>
    <property type="project" value="TreeGrafter"/>
</dbReference>
<keyword evidence="4" id="KW-1185">Reference proteome</keyword>
<proteinExistence type="predicted"/>
<dbReference type="PANTHER" id="PTHR10625:SF11">
    <property type="entry name" value="HISTONE DEACETYLASE 14, CHLOROPLASTIC"/>
    <property type="match status" value="1"/>
</dbReference>
<name>A0A9D4YT32_CHLVU</name>
<accession>A0A9D4YT32</accession>
<protein>
    <recommendedName>
        <fullName evidence="2">Histone deacetylase domain-containing protein</fullName>
    </recommendedName>
</protein>
<dbReference type="InterPro" id="IPR023696">
    <property type="entry name" value="Ureohydrolase_dom_sf"/>
</dbReference>
<reference evidence="3" key="1">
    <citation type="journal article" date="2019" name="Plant J.">
        <title>Chlorella vulgaris genome assembly and annotation reveals the molecular basis for metabolic acclimation to high light conditions.</title>
        <authorList>
            <person name="Cecchin M."/>
            <person name="Marcolungo L."/>
            <person name="Rossato M."/>
            <person name="Girolomoni L."/>
            <person name="Cosentino E."/>
            <person name="Cuine S."/>
            <person name="Li-Beisson Y."/>
            <person name="Delledonne M."/>
            <person name="Ballottari M."/>
        </authorList>
    </citation>
    <scope>NUCLEOTIDE SEQUENCE</scope>
    <source>
        <strain evidence="3">211/11P</strain>
    </source>
</reference>
<dbReference type="AlphaFoldDB" id="A0A9D4YT32"/>
<evidence type="ECO:0000313" key="4">
    <source>
        <dbReference type="Proteomes" id="UP001055712"/>
    </source>
</evidence>
<evidence type="ECO:0000256" key="1">
    <source>
        <dbReference type="SAM" id="MobiDB-lite"/>
    </source>
</evidence>
<sequence>MPLAYCLLAAPHHRFPNHPECPERVTAIEAELDKLQLGADRQVQHLTELPQQLPKGLLESVHTREHVNRLRATSSSIQAPQAVRDADDPDGPTFATPTSFDDALRAACAAVALVDAVAAGSSGNSSAGSSKANAAVAPSGAAAAAAGFSICRPPGHHATPDDQMGFCLLNNAALAARHAQRAHGLDKVMILDWDVHHGNGTQAIFWEDPSVLLVDIHQADVWPGSGGLEETGAGAGAGATINVPLPWHSGHAAAQQAFELVIAPAARRFKPDLLLISAGYDAHVADPLEHLQFQAATYHWLTSRLCELAAELCGGRLLLVLEGGYNQQALGECVAETVRALLGRPSGSELLQAAQLPHPEEPLEQVAGVLEQVRQLHGLA</sequence>
<dbReference type="EMBL" id="SIDB01000012">
    <property type="protein sequence ID" value="KAI3424719.1"/>
    <property type="molecule type" value="Genomic_DNA"/>
</dbReference>
<dbReference type="Gene3D" id="3.40.800.20">
    <property type="entry name" value="Histone deacetylase domain"/>
    <property type="match status" value="1"/>
</dbReference>
<dbReference type="OrthoDB" id="424012at2759"/>
<dbReference type="Proteomes" id="UP001055712">
    <property type="component" value="Unassembled WGS sequence"/>
</dbReference>
<evidence type="ECO:0000259" key="2">
    <source>
        <dbReference type="Pfam" id="PF00850"/>
    </source>
</evidence>
<reference evidence="3" key="2">
    <citation type="submission" date="2020-11" db="EMBL/GenBank/DDBJ databases">
        <authorList>
            <person name="Cecchin M."/>
            <person name="Marcolungo L."/>
            <person name="Rossato M."/>
            <person name="Girolomoni L."/>
            <person name="Cosentino E."/>
            <person name="Cuine S."/>
            <person name="Li-Beisson Y."/>
            <person name="Delledonne M."/>
            <person name="Ballottari M."/>
        </authorList>
    </citation>
    <scope>NUCLEOTIDE SEQUENCE</scope>
    <source>
        <strain evidence="3">211/11P</strain>
        <tissue evidence="3">Whole cell</tissue>
    </source>
</reference>